<sequence>MLLRVKYAKTPEGRFLSHLDMARTMERAFRRARLPLAFSEGFNPHPKFSFGSALAVGVTSEGEYLDIELREDLPVEEVRSRLEAALPPGLKLLEMKKLENRGESLTAQINMARYILAIPLLQTVSREQLDEAIAAILAQSAFTITRQGKKGPREVNIREGIFDLKGKVEDNIVLLEMDLQTGSEGNVKPDEVLQMLRDKGNIPLAPIVRIHRQGLFIRKDDRIKTPMEE</sequence>
<evidence type="ECO:0000313" key="2">
    <source>
        <dbReference type="EMBL" id="QNB45062.1"/>
    </source>
</evidence>
<dbReference type="Proteomes" id="UP000515847">
    <property type="component" value="Chromosome"/>
</dbReference>
<dbReference type="InterPro" id="IPR018768">
    <property type="entry name" value="DUF2344"/>
</dbReference>
<feature type="domain" description="DUF2344" evidence="1">
    <location>
        <begin position="3"/>
        <end position="189"/>
    </location>
</feature>
<dbReference type="RefSeq" id="WP_034422928.1">
    <property type="nucleotide sequence ID" value="NZ_CP045798.1"/>
</dbReference>
<evidence type="ECO:0000259" key="1">
    <source>
        <dbReference type="Pfam" id="PF10105"/>
    </source>
</evidence>
<dbReference type="OrthoDB" id="9780488at2"/>
<dbReference type="AlphaFoldDB" id="A0A7G6DZ08"/>
<dbReference type="Pfam" id="PF10105">
    <property type="entry name" value="DUF2344"/>
    <property type="match status" value="1"/>
</dbReference>
<dbReference type="KEGG" id="tfr:BR63_01215"/>
<keyword evidence="3" id="KW-1185">Reference proteome</keyword>
<dbReference type="NCBIfam" id="TIGR03936">
    <property type="entry name" value="sam_1_link_chp"/>
    <property type="match status" value="1"/>
</dbReference>
<evidence type="ECO:0000313" key="3">
    <source>
        <dbReference type="Proteomes" id="UP000515847"/>
    </source>
</evidence>
<accession>A0A7G6DZ08</accession>
<organism evidence="2 3">
    <name type="scientific">Thermanaerosceptrum fracticalcis</name>
    <dbReference type="NCBI Taxonomy" id="1712410"/>
    <lineage>
        <taxon>Bacteria</taxon>
        <taxon>Bacillati</taxon>
        <taxon>Bacillota</taxon>
        <taxon>Clostridia</taxon>
        <taxon>Eubacteriales</taxon>
        <taxon>Peptococcaceae</taxon>
        <taxon>Thermanaerosceptrum</taxon>
    </lineage>
</organism>
<proteinExistence type="predicted"/>
<protein>
    <submittedName>
        <fullName evidence="2">DUF2344 domain-containing protein</fullName>
    </submittedName>
</protein>
<reference evidence="2 3" key="1">
    <citation type="journal article" date="2019" name="Front. Microbiol.">
        <title>Thermoanaerosceptrum fracticalcis gen. nov. sp. nov., a Novel Fumarate-Fermenting Microorganism From a Deep Fractured Carbonate Aquifer of the US Great Basin.</title>
        <authorList>
            <person name="Hamilton-Brehm S.D."/>
            <person name="Stewart L.E."/>
            <person name="Zavarin M."/>
            <person name="Caldwell M."/>
            <person name="Lawson P.A."/>
            <person name="Onstott T.C."/>
            <person name="Grzymski J."/>
            <person name="Neveux I."/>
            <person name="Lollar B.S."/>
            <person name="Russell C.E."/>
            <person name="Moser D.P."/>
        </authorList>
    </citation>
    <scope>NUCLEOTIDE SEQUENCE [LARGE SCALE GENOMIC DNA]</scope>
    <source>
        <strain evidence="2 3">DRI-13</strain>
    </source>
</reference>
<dbReference type="EMBL" id="CP045798">
    <property type="protein sequence ID" value="QNB45062.1"/>
    <property type="molecule type" value="Genomic_DNA"/>
</dbReference>
<gene>
    <name evidence="2" type="ORF">BR63_01215</name>
</gene>
<name>A0A7G6DZ08_THEFR</name>